<sequence length="177" mass="18876">MAFNLSKNNDPVPASKKNAWAFILFAVVVIGAAIWYFIPKKETGSIEVALPAAPAAPVAEPVHNPVPDTTTTSSSFLLAASFNKGTADPVSISEEVVNKIRQSHKITIYGYASSEGTLSVNLALAQERAESFKQYLVSKGIDPAMITAVGKGIDDPIASNDTETGRTQNRRVEVSIE</sequence>
<dbReference type="Proteomes" id="UP000261174">
    <property type="component" value="Unassembled WGS sequence"/>
</dbReference>
<protein>
    <submittedName>
        <fullName evidence="5">OmpA family protein</fullName>
    </submittedName>
</protein>
<dbReference type="Gene3D" id="3.30.1330.60">
    <property type="entry name" value="OmpA-like domain"/>
    <property type="match status" value="1"/>
</dbReference>
<feature type="transmembrane region" description="Helical" evidence="3">
    <location>
        <begin position="20"/>
        <end position="38"/>
    </location>
</feature>
<feature type="domain" description="OmpA-like" evidence="4">
    <location>
        <begin position="69"/>
        <end position="177"/>
    </location>
</feature>
<dbReference type="SUPFAM" id="SSF103088">
    <property type="entry name" value="OmpA-like"/>
    <property type="match status" value="1"/>
</dbReference>
<dbReference type="CDD" id="cd07185">
    <property type="entry name" value="OmpA_C-like"/>
    <property type="match status" value="1"/>
</dbReference>
<dbReference type="RefSeq" id="WP_116852649.1">
    <property type="nucleotide sequence ID" value="NZ_QTJV01000002.1"/>
</dbReference>
<dbReference type="EMBL" id="QTJV01000002">
    <property type="protein sequence ID" value="RFM35167.1"/>
    <property type="molecule type" value="Genomic_DNA"/>
</dbReference>
<dbReference type="OrthoDB" id="9763897at2"/>
<organism evidence="5 6">
    <name type="scientific">Chitinophaga silvisoli</name>
    <dbReference type="NCBI Taxonomy" id="2291814"/>
    <lineage>
        <taxon>Bacteria</taxon>
        <taxon>Pseudomonadati</taxon>
        <taxon>Bacteroidota</taxon>
        <taxon>Chitinophagia</taxon>
        <taxon>Chitinophagales</taxon>
        <taxon>Chitinophagaceae</taxon>
        <taxon>Chitinophaga</taxon>
    </lineage>
</organism>
<dbReference type="PANTHER" id="PTHR30329:SF21">
    <property type="entry name" value="LIPOPROTEIN YIAD-RELATED"/>
    <property type="match status" value="1"/>
</dbReference>
<dbReference type="InterPro" id="IPR036737">
    <property type="entry name" value="OmpA-like_sf"/>
</dbReference>
<dbReference type="GO" id="GO:0016020">
    <property type="term" value="C:membrane"/>
    <property type="evidence" value="ECO:0007669"/>
    <property type="project" value="UniProtKB-UniRule"/>
</dbReference>
<evidence type="ECO:0000313" key="5">
    <source>
        <dbReference type="EMBL" id="RFM35167.1"/>
    </source>
</evidence>
<dbReference type="InterPro" id="IPR050330">
    <property type="entry name" value="Bact_OuterMem_StrucFunc"/>
</dbReference>
<evidence type="ECO:0000313" key="6">
    <source>
        <dbReference type="Proteomes" id="UP000261174"/>
    </source>
</evidence>
<reference evidence="5 6" key="1">
    <citation type="submission" date="2018-08" db="EMBL/GenBank/DDBJ databases">
        <title>Chitinophaga sp. K20C18050901, a novel bacterium isolated from forest soil.</title>
        <authorList>
            <person name="Wang C."/>
        </authorList>
    </citation>
    <scope>NUCLEOTIDE SEQUENCE [LARGE SCALE GENOMIC DNA]</scope>
    <source>
        <strain evidence="5 6">K20C18050901</strain>
    </source>
</reference>
<dbReference type="PRINTS" id="PR01023">
    <property type="entry name" value="NAFLGMOTY"/>
</dbReference>
<comment type="caution">
    <text evidence="5">The sequence shown here is derived from an EMBL/GenBank/DDBJ whole genome shotgun (WGS) entry which is preliminary data.</text>
</comment>
<evidence type="ECO:0000256" key="1">
    <source>
        <dbReference type="PROSITE-ProRule" id="PRU00473"/>
    </source>
</evidence>
<evidence type="ECO:0000259" key="4">
    <source>
        <dbReference type="PROSITE" id="PS51123"/>
    </source>
</evidence>
<evidence type="ECO:0000256" key="2">
    <source>
        <dbReference type="SAM" id="MobiDB-lite"/>
    </source>
</evidence>
<keyword evidence="3" id="KW-1133">Transmembrane helix</keyword>
<keyword evidence="3" id="KW-0812">Transmembrane</keyword>
<evidence type="ECO:0000256" key="3">
    <source>
        <dbReference type="SAM" id="Phobius"/>
    </source>
</evidence>
<dbReference type="Pfam" id="PF00691">
    <property type="entry name" value="OmpA"/>
    <property type="match status" value="1"/>
</dbReference>
<feature type="region of interest" description="Disordered" evidence="2">
    <location>
        <begin position="157"/>
        <end position="177"/>
    </location>
</feature>
<dbReference type="PROSITE" id="PS51123">
    <property type="entry name" value="OMPA_2"/>
    <property type="match status" value="1"/>
</dbReference>
<keyword evidence="6" id="KW-1185">Reference proteome</keyword>
<accession>A0A3E1P4S4</accession>
<dbReference type="InterPro" id="IPR006665">
    <property type="entry name" value="OmpA-like"/>
</dbReference>
<proteinExistence type="predicted"/>
<name>A0A3E1P4S4_9BACT</name>
<keyword evidence="1 3" id="KW-0472">Membrane</keyword>
<dbReference type="PANTHER" id="PTHR30329">
    <property type="entry name" value="STATOR ELEMENT OF FLAGELLAR MOTOR COMPLEX"/>
    <property type="match status" value="1"/>
</dbReference>
<gene>
    <name evidence="5" type="ORF">DXN04_07175</name>
</gene>
<dbReference type="AlphaFoldDB" id="A0A3E1P4S4"/>